<feature type="coiled-coil region" evidence="1">
    <location>
        <begin position="201"/>
        <end position="252"/>
    </location>
</feature>
<evidence type="ECO:0000313" key="4">
    <source>
        <dbReference type="Proteomes" id="UP000242258"/>
    </source>
</evidence>
<evidence type="ECO:0000313" key="3">
    <source>
        <dbReference type="EMBL" id="OEY71140.1"/>
    </source>
</evidence>
<evidence type="ECO:0000256" key="2">
    <source>
        <dbReference type="SAM" id="Phobius"/>
    </source>
</evidence>
<reference evidence="4" key="1">
    <citation type="submission" date="2016-09" db="EMBL/GenBank/DDBJ databases">
        <authorList>
            <person name="Wan X."/>
            <person name="Hou S."/>
        </authorList>
    </citation>
    <scope>NUCLEOTIDE SEQUENCE [LARGE SCALE GENOMIC DNA]</scope>
    <source>
        <strain evidence="4">KH87</strain>
    </source>
</reference>
<proteinExistence type="predicted"/>
<accession>A0A1E7QAH3</accession>
<comment type="caution">
    <text evidence="3">The sequence shown here is derived from an EMBL/GenBank/DDBJ whole genome shotgun (WGS) entry which is preliminary data.</text>
</comment>
<keyword evidence="2" id="KW-1133">Transmembrane helix</keyword>
<gene>
    <name evidence="3" type="ORF">BI198_15400</name>
</gene>
<organism evidence="3 4">
    <name type="scientific">Rheinheimera salexigens</name>
    <dbReference type="NCBI Taxonomy" id="1628148"/>
    <lineage>
        <taxon>Bacteria</taxon>
        <taxon>Pseudomonadati</taxon>
        <taxon>Pseudomonadota</taxon>
        <taxon>Gammaproteobacteria</taxon>
        <taxon>Chromatiales</taxon>
        <taxon>Chromatiaceae</taxon>
        <taxon>Rheinheimera</taxon>
    </lineage>
</organism>
<dbReference type="NCBIfam" id="TIGR03545">
    <property type="entry name" value="TIGR03545 family protein"/>
    <property type="match status" value="1"/>
</dbReference>
<protein>
    <submittedName>
        <fullName evidence="3">TIGR03545 family protein</fullName>
    </submittedName>
</protein>
<dbReference type="AlphaFoldDB" id="A0A1E7QAH3"/>
<dbReference type="STRING" id="1628148.BI198_15400"/>
<evidence type="ECO:0000256" key="1">
    <source>
        <dbReference type="SAM" id="Coils"/>
    </source>
</evidence>
<dbReference type="Proteomes" id="UP000242258">
    <property type="component" value="Unassembled WGS sequence"/>
</dbReference>
<keyword evidence="1" id="KW-0175">Coiled coil</keyword>
<keyword evidence="4" id="KW-1185">Reference proteome</keyword>
<sequence length="578" mass="62574">MRKSGWLIFISITAALLALIYLFIGPALRLGMIYSLEKVTGAEVNIAKVSVQLAPLALKINKLQLTDPAAPEYNSFSFNYAVAALEVWPAMLGYYVINDLEVIDAAYGSKRAKTGEVYRQPNADGSAASLADLLKSELPTADELLARVDLKSPAKAQALQDLAAREQTALQKLPEQLPNKASLAKYQADIKALTESKIEDAADLAKKTAQLKQLKEQLLAEKERIMLAKQQLEQSKDKLQLAVAELQQASTADWQKAQQLANLSDGGLAGISQILLGQEWADRLSQLNALYQYAQPYLPVKSDSAAEDVVILPNRILPLPSQPYPDFWVKNAQINWLIGGGNVAMSLQDITAQHNIIDKATKFALDATDLPQLKRISLNGDFAILQQMVTNLNWQLDGLQVQDMLLGKGENALALASSLVSSNGKINLTDKQLIQHASLALNDANFTSVGNKYLQQLASILNQQTSIPLTIDASGLISAPDVSIRSSLDKLLGDALLGEAKQKIAALQADLKTKLDGQLQSGLAGQADWSALLSQQSASTEDASANIEQLLAAKLADFKDQAKDKLKDRLKDKFGGGN</sequence>
<keyword evidence="2" id="KW-0472">Membrane</keyword>
<dbReference type="EMBL" id="MKEK01000001">
    <property type="protein sequence ID" value="OEY71140.1"/>
    <property type="molecule type" value="Genomic_DNA"/>
</dbReference>
<feature type="transmembrane region" description="Helical" evidence="2">
    <location>
        <begin position="6"/>
        <end position="28"/>
    </location>
</feature>
<dbReference type="InterPro" id="IPR019934">
    <property type="entry name" value="CHP03545"/>
</dbReference>
<name>A0A1E7QAH3_9GAMM</name>
<keyword evidence="2" id="KW-0812">Transmembrane</keyword>